<sequence>MGLRESVRGGLLDAVAASTRLELAPDADEADLIVVDVCSYAAMDPLVNRRALPLVVLSLLAADRGPSGSFAAEVAARESAVVETAERWCVLRCAAFGEELAWNTRYAMDGQLPTAWQPEGAPWVGVADVVELIGELASLPDRWNAAYDVTGPATVPMREACDLLHGLYGRSLLYVRLDEDVFASSMEQAGFAPVFAARRAGYMVWTTSEQCRSVSPVLAQALGRPPTPLSDYLVRYARYSLDAAG</sequence>
<dbReference type="Gene3D" id="3.40.50.720">
    <property type="entry name" value="NAD(P)-binding Rossmann-like Domain"/>
    <property type="match status" value="1"/>
</dbReference>
<protein>
    <submittedName>
        <fullName evidence="1">Uncharacterized protein</fullName>
    </submittedName>
</protein>
<dbReference type="InterPro" id="IPR036291">
    <property type="entry name" value="NAD(P)-bd_dom_sf"/>
</dbReference>
<evidence type="ECO:0000313" key="1">
    <source>
        <dbReference type="EMBL" id="MBB5998376.1"/>
    </source>
</evidence>
<dbReference type="SUPFAM" id="SSF51735">
    <property type="entry name" value="NAD(P)-binding Rossmann-fold domains"/>
    <property type="match status" value="1"/>
</dbReference>
<dbReference type="AlphaFoldDB" id="A0A841E5T7"/>
<dbReference type="RefSeq" id="WP_312862468.1">
    <property type="nucleotide sequence ID" value="NZ_BAABKT010000014.1"/>
</dbReference>
<proteinExistence type="predicted"/>
<accession>A0A841E5T7</accession>
<dbReference type="Proteomes" id="UP000578077">
    <property type="component" value="Unassembled WGS sequence"/>
</dbReference>
<organism evidence="1 2">
    <name type="scientific">Streptomonospora salina</name>
    <dbReference type="NCBI Taxonomy" id="104205"/>
    <lineage>
        <taxon>Bacteria</taxon>
        <taxon>Bacillati</taxon>
        <taxon>Actinomycetota</taxon>
        <taxon>Actinomycetes</taxon>
        <taxon>Streptosporangiales</taxon>
        <taxon>Nocardiopsidaceae</taxon>
        <taxon>Streptomonospora</taxon>
    </lineage>
</organism>
<keyword evidence="2" id="KW-1185">Reference proteome</keyword>
<dbReference type="Gene3D" id="3.90.25.10">
    <property type="entry name" value="UDP-galactose 4-epimerase, domain 1"/>
    <property type="match status" value="1"/>
</dbReference>
<name>A0A841E5T7_9ACTN</name>
<reference evidence="1 2" key="1">
    <citation type="submission" date="2020-08" db="EMBL/GenBank/DDBJ databases">
        <title>Sequencing the genomes of 1000 actinobacteria strains.</title>
        <authorList>
            <person name="Klenk H.-P."/>
        </authorList>
    </citation>
    <scope>NUCLEOTIDE SEQUENCE [LARGE SCALE GENOMIC DNA]</scope>
    <source>
        <strain evidence="1 2">DSM 44593</strain>
    </source>
</reference>
<gene>
    <name evidence="1" type="ORF">HNR25_002127</name>
</gene>
<evidence type="ECO:0000313" key="2">
    <source>
        <dbReference type="Proteomes" id="UP000578077"/>
    </source>
</evidence>
<dbReference type="EMBL" id="JACHLY010000001">
    <property type="protein sequence ID" value="MBB5998376.1"/>
    <property type="molecule type" value="Genomic_DNA"/>
</dbReference>
<comment type="caution">
    <text evidence="1">The sequence shown here is derived from an EMBL/GenBank/DDBJ whole genome shotgun (WGS) entry which is preliminary data.</text>
</comment>